<sequence length="296" mass="33333">MKTRRRRPKVSSLTTLKVAVEDQEMSEAIHGNYKNYYTKRQNSVNGLDSRLDALGSDFCASLKGKRILDIGCNEGKITIEIAQRYSPLAIHGIDIDASLINKAVKQLKVVWSTSKPVEEEKGKRKRAEEPTIPQPGYFPVSMLVSPLFHLVSQLRLSRPSMFGFAPFPEGSDAFPCNVDFEHADITTMDVASSSYDVILALSLTKWIHLNHGDDGIMSFFRRVYDMLKSGGVLVLEAQLIKSYQNAVSDMHQLKASFEKLQIDPSQFEKILIDQIGFKEVRHCTGMRDRGVSIYTK</sequence>
<dbReference type="GO" id="GO:0032259">
    <property type="term" value="P:methylation"/>
    <property type="evidence" value="ECO:0007669"/>
    <property type="project" value="UniProtKB-KW"/>
</dbReference>
<proteinExistence type="inferred from homology"/>
<feature type="domain" description="Bin3-type SAM" evidence="7">
    <location>
        <begin position="48"/>
        <end position="296"/>
    </location>
</feature>
<dbReference type="CDD" id="cd02440">
    <property type="entry name" value="AdoMet_MTases"/>
    <property type="match status" value="1"/>
</dbReference>
<evidence type="ECO:0000256" key="2">
    <source>
        <dbReference type="ARBA" id="ARBA00022603"/>
    </source>
</evidence>
<comment type="caution">
    <text evidence="8">The sequence shown here is derived from an EMBL/GenBank/DDBJ whole genome shotgun (WGS) entry which is preliminary data.</text>
</comment>
<evidence type="ECO:0000256" key="4">
    <source>
        <dbReference type="ARBA" id="ARBA00022691"/>
    </source>
</evidence>
<comment type="similarity">
    <text evidence="1 6">Belongs to the methyltransferase superfamily.</text>
</comment>
<gene>
    <name evidence="8" type="ORF">E3P99_03124</name>
</gene>
<dbReference type="PROSITE" id="PS51515">
    <property type="entry name" value="BIN3_SAM"/>
    <property type="match status" value="1"/>
</dbReference>
<keyword evidence="4 5" id="KW-0949">S-adenosyl-L-methionine</keyword>
<dbReference type="GO" id="GO:0017069">
    <property type="term" value="F:snRNA binding"/>
    <property type="evidence" value="ECO:0007669"/>
    <property type="project" value="TreeGrafter"/>
</dbReference>
<dbReference type="InterPro" id="IPR029063">
    <property type="entry name" value="SAM-dependent_MTases_sf"/>
</dbReference>
<evidence type="ECO:0000259" key="7">
    <source>
        <dbReference type="PROSITE" id="PS51515"/>
    </source>
</evidence>
<evidence type="ECO:0000256" key="1">
    <source>
        <dbReference type="ARBA" id="ARBA00008361"/>
    </source>
</evidence>
<keyword evidence="9" id="KW-1185">Reference proteome</keyword>
<dbReference type="InterPro" id="IPR039772">
    <property type="entry name" value="Bin3-like"/>
</dbReference>
<dbReference type="GO" id="GO:0008173">
    <property type="term" value="F:RNA methyltransferase activity"/>
    <property type="evidence" value="ECO:0007669"/>
    <property type="project" value="UniProtKB-UniRule"/>
</dbReference>
<evidence type="ECO:0000256" key="6">
    <source>
        <dbReference type="RuleBase" id="RU367087"/>
    </source>
</evidence>
<dbReference type="Pfam" id="PF13847">
    <property type="entry name" value="Methyltransf_31"/>
    <property type="match status" value="1"/>
</dbReference>
<dbReference type="GO" id="GO:0008171">
    <property type="term" value="F:O-methyltransferase activity"/>
    <property type="evidence" value="ECO:0007669"/>
    <property type="project" value="UniProtKB-UniRule"/>
</dbReference>
<dbReference type="OrthoDB" id="540004at2759"/>
<dbReference type="AlphaFoldDB" id="A0A4T0FLE1"/>
<dbReference type="Proteomes" id="UP000310189">
    <property type="component" value="Unassembled WGS sequence"/>
</dbReference>
<dbReference type="PANTHER" id="PTHR12315">
    <property type="entry name" value="BICOID-INTERACTING PROTEIN RELATED"/>
    <property type="match status" value="1"/>
</dbReference>
<accession>A0A4T0FLE1</accession>
<dbReference type="EMBL" id="SPNW01000053">
    <property type="protein sequence ID" value="TIA87546.1"/>
    <property type="molecule type" value="Genomic_DNA"/>
</dbReference>
<reference evidence="8 9" key="1">
    <citation type="submission" date="2019-03" db="EMBL/GenBank/DDBJ databases">
        <title>Sequencing 23 genomes of Wallemia ichthyophaga.</title>
        <authorList>
            <person name="Gostincar C."/>
        </authorList>
    </citation>
    <scope>NUCLEOTIDE SEQUENCE [LARGE SCALE GENOMIC DNA]</scope>
    <source>
        <strain evidence="8 9">EXF-5753</strain>
    </source>
</reference>
<evidence type="ECO:0000256" key="3">
    <source>
        <dbReference type="ARBA" id="ARBA00022679"/>
    </source>
</evidence>
<dbReference type="Pfam" id="PF06859">
    <property type="entry name" value="Bin3"/>
    <property type="match status" value="1"/>
</dbReference>
<dbReference type="GO" id="GO:0040031">
    <property type="term" value="P:snRNA modification"/>
    <property type="evidence" value="ECO:0007669"/>
    <property type="project" value="TreeGrafter"/>
</dbReference>
<name>A0A4T0FLE1_9BASI</name>
<dbReference type="Gene3D" id="3.40.50.150">
    <property type="entry name" value="Vaccinia Virus protein VP39"/>
    <property type="match status" value="1"/>
</dbReference>
<keyword evidence="3 6" id="KW-0808">Transferase</keyword>
<protein>
    <recommendedName>
        <fullName evidence="6">RNA methyltransferase</fullName>
        <ecNumber evidence="6">2.1.1.-</ecNumber>
    </recommendedName>
</protein>
<keyword evidence="2 6" id="KW-0489">Methyltransferase</keyword>
<dbReference type="SUPFAM" id="SSF53335">
    <property type="entry name" value="S-adenosyl-L-methionine-dependent methyltransferases"/>
    <property type="match status" value="1"/>
</dbReference>
<dbReference type="InterPro" id="IPR025714">
    <property type="entry name" value="Methyltranfer_dom"/>
</dbReference>
<dbReference type="PANTHER" id="PTHR12315:SF0">
    <property type="entry name" value="7SK SNRNA METHYLPHOSPHATE CAPPING ENZYME"/>
    <property type="match status" value="1"/>
</dbReference>
<evidence type="ECO:0000313" key="8">
    <source>
        <dbReference type="EMBL" id="TIA87546.1"/>
    </source>
</evidence>
<dbReference type="InterPro" id="IPR010675">
    <property type="entry name" value="Bin3_C"/>
</dbReference>
<organism evidence="8 9">
    <name type="scientific">Wallemia hederae</name>
    <dbReference type="NCBI Taxonomy" id="1540922"/>
    <lineage>
        <taxon>Eukaryota</taxon>
        <taxon>Fungi</taxon>
        <taxon>Dikarya</taxon>
        <taxon>Basidiomycota</taxon>
        <taxon>Wallemiomycotina</taxon>
        <taxon>Wallemiomycetes</taxon>
        <taxon>Wallemiales</taxon>
        <taxon>Wallemiaceae</taxon>
        <taxon>Wallemia</taxon>
    </lineage>
</organism>
<evidence type="ECO:0000256" key="5">
    <source>
        <dbReference type="PROSITE-ProRule" id="PRU00848"/>
    </source>
</evidence>
<evidence type="ECO:0000313" key="9">
    <source>
        <dbReference type="Proteomes" id="UP000310189"/>
    </source>
</evidence>
<dbReference type="EC" id="2.1.1.-" evidence="6"/>
<dbReference type="InterPro" id="IPR024160">
    <property type="entry name" value="BIN3_SAM-bd_dom"/>
</dbReference>